<evidence type="ECO:0000256" key="1">
    <source>
        <dbReference type="ARBA" id="ARBA00004453"/>
    </source>
</evidence>
<evidence type="ECO:0000256" key="4">
    <source>
        <dbReference type="ARBA" id="ARBA00023125"/>
    </source>
</evidence>
<name>A0ABX0LVL1_9BURK</name>
<reference evidence="7 8" key="1">
    <citation type="submission" date="2019-09" db="EMBL/GenBank/DDBJ databases">
        <title>Taxonomy of Antarctic Massilia spp.: description of Massilia rubra sp. nov., Massilia aquatica sp. nov., Massilia mucilaginosa sp. nov., Massilia frigida sp. nov. isolated from streams, lakes and regoliths.</title>
        <authorList>
            <person name="Holochova P."/>
            <person name="Sedlacek I."/>
            <person name="Kralova S."/>
            <person name="Maslanova I."/>
            <person name="Busse H.-J."/>
            <person name="Stankova E."/>
            <person name="Vrbovska V."/>
            <person name="Kovarovic V."/>
            <person name="Bartak M."/>
            <person name="Svec P."/>
            <person name="Pantucek R."/>
        </authorList>
    </citation>
    <scope>NUCLEOTIDE SEQUENCE [LARGE SCALE GENOMIC DNA]</scope>
    <source>
        <strain evidence="7 8">CCM 8693</strain>
    </source>
</reference>
<evidence type="ECO:0000256" key="3">
    <source>
        <dbReference type="ARBA" id="ARBA00022490"/>
    </source>
</evidence>
<dbReference type="InterPro" id="IPR027444">
    <property type="entry name" value="H-NS_C_dom"/>
</dbReference>
<keyword evidence="3" id="KW-0963">Cytoplasm</keyword>
<dbReference type="Pfam" id="PF00816">
    <property type="entry name" value="Histone_HNS"/>
    <property type="match status" value="1"/>
</dbReference>
<dbReference type="Gene3D" id="4.10.430.30">
    <property type="match status" value="1"/>
</dbReference>
<organism evidence="7 8">
    <name type="scientific">Massilia aquatica</name>
    <dbReference type="NCBI Taxonomy" id="2609000"/>
    <lineage>
        <taxon>Bacteria</taxon>
        <taxon>Pseudomonadati</taxon>
        <taxon>Pseudomonadota</taxon>
        <taxon>Betaproteobacteria</taxon>
        <taxon>Burkholderiales</taxon>
        <taxon>Oxalobacteraceae</taxon>
        <taxon>Telluria group</taxon>
        <taxon>Massilia</taxon>
    </lineage>
</organism>
<dbReference type="RefSeq" id="WP_167073494.1">
    <property type="nucleotide sequence ID" value="NZ_VVIW01000001.1"/>
</dbReference>
<keyword evidence="4" id="KW-0238">DNA-binding</keyword>
<dbReference type="PANTHER" id="PTHR38097">
    <property type="match status" value="1"/>
</dbReference>
<comment type="similarity">
    <text evidence="2">Belongs to the histone-like protein H-NS family.</text>
</comment>
<feature type="domain" description="DNA-binding protein H-NS-like C-terminal" evidence="6">
    <location>
        <begin position="68"/>
        <end position="107"/>
    </location>
</feature>
<keyword evidence="8" id="KW-1185">Reference proteome</keyword>
<evidence type="ECO:0000313" key="8">
    <source>
        <dbReference type="Proteomes" id="UP000819052"/>
    </source>
</evidence>
<protein>
    <submittedName>
        <fullName evidence="7">H-NS histone family protein</fullName>
    </submittedName>
</protein>
<sequence length="108" mass="11877">MTKTVAELTEQYAKLENDFNNQLGALVRQIEAARKTEQVEATAKIKALMAQHGLSSADFAIAKPAKKGKASGAVAPKFRDDATGKTWTGRGRTPRWLTPENRDSYKID</sequence>
<dbReference type="Proteomes" id="UP000819052">
    <property type="component" value="Unassembled WGS sequence"/>
</dbReference>
<evidence type="ECO:0000259" key="6">
    <source>
        <dbReference type="SMART" id="SM00528"/>
    </source>
</evidence>
<dbReference type="PANTHER" id="PTHR38097:SF2">
    <property type="entry name" value="DNA-BINDING PROTEIN STPA"/>
    <property type="match status" value="1"/>
</dbReference>
<dbReference type="EMBL" id="VVIW01000001">
    <property type="protein sequence ID" value="NHZ38577.1"/>
    <property type="molecule type" value="Genomic_DNA"/>
</dbReference>
<dbReference type="SUPFAM" id="SSF81273">
    <property type="entry name" value="H-NS histone-like proteins"/>
    <property type="match status" value="1"/>
</dbReference>
<comment type="caution">
    <text evidence="7">The sequence shown here is derived from an EMBL/GenBank/DDBJ whole genome shotgun (WGS) entry which is preliminary data.</text>
</comment>
<feature type="region of interest" description="Disordered" evidence="5">
    <location>
        <begin position="69"/>
        <end position="108"/>
    </location>
</feature>
<evidence type="ECO:0000256" key="2">
    <source>
        <dbReference type="ARBA" id="ARBA00010610"/>
    </source>
</evidence>
<gene>
    <name evidence="7" type="ORF">F1609_00125</name>
</gene>
<comment type="subcellular location">
    <subcellularLocation>
        <location evidence="1">Cytoplasm</location>
        <location evidence="1">Nucleoid</location>
    </subcellularLocation>
</comment>
<proteinExistence type="inferred from homology"/>
<dbReference type="SMART" id="SM00528">
    <property type="entry name" value="HNS"/>
    <property type="match status" value="1"/>
</dbReference>
<accession>A0ABX0LVL1</accession>
<evidence type="ECO:0000256" key="5">
    <source>
        <dbReference type="SAM" id="MobiDB-lite"/>
    </source>
</evidence>
<evidence type="ECO:0000313" key="7">
    <source>
        <dbReference type="EMBL" id="NHZ38577.1"/>
    </source>
</evidence>